<dbReference type="AlphaFoldDB" id="A0A2N7AVK6"/>
<dbReference type="PROSITE" id="PS50937">
    <property type="entry name" value="HTH_MERR_2"/>
    <property type="match status" value="1"/>
</dbReference>
<accession>A0A2N7AVK6</accession>
<feature type="domain" description="HTH merR-type" evidence="2">
    <location>
        <begin position="5"/>
        <end position="71"/>
    </location>
</feature>
<keyword evidence="1" id="KW-0238">DNA-binding</keyword>
<dbReference type="GO" id="GO:0003677">
    <property type="term" value="F:DNA binding"/>
    <property type="evidence" value="ECO:0007669"/>
    <property type="project" value="UniProtKB-KW"/>
</dbReference>
<evidence type="ECO:0000256" key="1">
    <source>
        <dbReference type="ARBA" id="ARBA00023125"/>
    </source>
</evidence>
<comment type="caution">
    <text evidence="3">The sequence shown here is derived from an EMBL/GenBank/DDBJ whole genome shotgun (WGS) entry which is preliminary data.</text>
</comment>
<reference evidence="3 4" key="1">
    <citation type="submission" date="2017-05" db="EMBL/GenBank/DDBJ databases">
        <title>Lactobacillus nurukis nov., sp. nov., isolated from nuruk.</title>
        <authorList>
            <person name="Kim S.-J."/>
        </authorList>
    </citation>
    <scope>NUCLEOTIDE SEQUENCE [LARGE SCALE GENOMIC DNA]</scope>
    <source>
        <strain evidence="3 4">SYF10-1a</strain>
    </source>
</reference>
<sequence length="114" mass="13473">MPEKTFSTKQVIQLTGLSKDTLRFYEKIGVIDHINRDKNGYRQYSQDDIDWLIIVNMMKKIKVPIKEFIGQQASPMIERVNFLRKYQNGIKSQISELQEIDTFLDNKINYLSNL</sequence>
<dbReference type="SMART" id="SM00422">
    <property type="entry name" value="HTH_MERR"/>
    <property type="match status" value="1"/>
</dbReference>
<organism evidence="3 4">
    <name type="scientific">Companilactobacillus nuruki</name>
    <dbReference type="NCBI Taxonomy" id="1993540"/>
    <lineage>
        <taxon>Bacteria</taxon>
        <taxon>Bacillati</taxon>
        <taxon>Bacillota</taxon>
        <taxon>Bacilli</taxon>
        <taxon>Lactobacillales</taxon>
        <taxon>Lactobacillaceae</taxon>
        <taxon>Companilactobacillus</taxon>
    </lineage>
</organism>
<dbReference type="OrthoDB" id="9811174at2"/>
<dbReference type="InterPro" id="IPR000551">
    <property type="entry name" value="MerR-type_HTH_dom"/>
</dbReference>
<dbReference type="Pfam" id="PF00376">
    <property type="entry name" value="MerR"/>
    <property type="match status" value="1"/>
</dbReference>
<keyword evidence="4" id="KW-1185">Reference proteome</keyword>
<dbReference type="InterPro" id="IPR047057">
    <property type="entry name" value="MerR_fam"/>
</dbReference>
<dbReference type="InterPro" id="IPR009061">
    <property type="entry name" value="DNA-bd_dom_put_sf"/>
</dbReference>
<dbReference type="PANTHER" id="PTHR30204">
    <property type="entry name" value="REDOX-CYCLING DRUG-SENSING TRANSCRIPTIONAL ACTIVATOR SOXR"/>
    <property type="match status" value="1"/>
</dbReference>
<dbReference type="GO" id="GO:0003700">
    <property type="term" value="F:DNA-binding transcription factor activity"/>
    <property type="evidence" value="ECO:0007669"/>
    <property type="project" value="InterPro"/>
</dbReference>
<evidence type="ECO:0000259" key="2">
    <source>
        <dbReference type="PROSITE" id="PS50937"/>
    </source>
</evidence>
<evidence type="ECO:0000313" key="4">
    <source>
        <dbReference type="Proteomes" id="UP000235649"/>
    </source>
</evidence>
<name>A0A2N7AVK6_9LACO</name>
<dbReference type="PANTHER" id="PTHR30204:SF98">
    <property type="entry name" value="HTH-TYPE TRANSCRIPTIONAL REGULATOR ADHR"/>
    <property type="match status" value="1"/>
</dbReference>
<dbReference type="RefSeq" id="WP_102195734.1">
    <property type="nucleotide sequence ID" value="NZ_NIPR01000008.1"/>
</dbReference>
<proteinExistence type="predicted"/>
<dbReference type="EMBL" id="NIPR01000008">
    <property type="protein sequence ID" value="PMD72206.1"/>
    <property type="molecule type" value="Genomic_DNA"/>
</dbReference>
<protein>
    <submittedName>
        <fullName evidence="3">MerR family transcriptional regulator</fullName>
    </submittedName>
</protein>
<dbReference type="SUPFAM" id="SSF46955">
    <property type="entry name" value="Putative DNA-binding domain"/>
    <property type="match status" value="1"/>
</dbReference>
<dbReference type="Proteomes" id="UP000235649">
    <property type="component" value="Unassembled WGS sequence"/>
</dbReference>
<gene>
    <name evidence="3" type="ORF">CBP76_04430</name>
</gene>
<dbReference type="Gene3D" id="1.10.1660.10">
    <property type="match status" value="1"/>
</dbReference>
<evidence type="ECO:0000313" key="3">
    <source>
        <dbReference type="EMBL" id="PMD72206.1"/>
    </source>
</evidence>